<dbReference type="AlphaFoldDB" id="K0RNC6"/>
<accession>K0RNC6</accession>
<evidence type="ECO:0000313" key="2">
    <source>
        <dbReference type="Proteomes" id="UP000266841"/>
    </source>
</evidence>
<organism evidence="1 2">
    <name type="scientific">Thalassiosira oceanica</name>
    <name type="common">Marine diatom</name>
    <dbReference type="NCBI Taxonomy" id="159749"/>
    <lineage>
        <taxon>Eukaryota</taxon>
        <taxon>Sar</taxon>
        <taxon>Stramenopiles</taxon>
        <taxon>Ochrophyta</taxon>
        <taxon>Bacillariophyta</taxon>
        <taxon>Coscinodiscophyceae</taxon>
        <taxon>Thalassiosirophycidae</taxon>
        <taxon>Thalassiosirales</taxon>
        <taxon>Thalassiosiraceae</taxon>
        <taxon>Thalassiosira</taxon>
    </lineage>
</organism>
<dbReference type="Proteomes" id="UP000266841">
    <property type="component" value="Unassembled WGS sequence"/>
</dbReference>
<reference evidence="1 2" key="1">
    <citation type="journal article" date="2012" name="Genome Biol.">
        <title>Genome and low-iron response of an oceanic diatom adapted to chronic iron limitation.</title>
        <authorList>
            <person name="Lommer M."/>
            <person name="Specht M."/>
            <person name="Roy A.S."/>
            <person name="Kraemer L."/>
            <person name="Andreson R."/>
            <person name="Gutowska M.A."/>
            <person name="Wolf J."/>
            <person name="Bergner S.V."/>
            <person name="Schilhabel M.B."/>
            <person name="Klostermeier U.C."/>
            <person name="Beiko R.G."/>
            <person name="Rosenstiel P."/>
            <person name="Hippler M."/>
            <person name="Laroche J."/>
        </authorList>
    </citation>
    <scope>NUCLEOTIDE SEQUENCE [LARGE SCALE GENOMIC DNA]</scope>
    <source>
        <strain evidence="1 2">CCMP1005</strain>
    </source>
</reference>
<feature type="non-terminal residue" evidence="1">
    <location>
        <position position="1"/>
    </location>
</feature>
<evidence type="ECO:0000313" key="1">
    <source>
        <dbReference type="EMBL" id="EJK55248.1"/>
    </source>
</evidence>
<dbReference type="EMBL" id="AGNL01034479">
    <property type="protein sequence ID" value="EJK55248.1"/>
    <property type="molecule type" value="Genomic_DNA"/>
</dbReference>
<proteinExistence type="predicted"/>
<protein>
    <submittedName>
        <fullName evidence="1">Uncharacterized protein</fullName>
    </submittedName>
</protein>
<keyword evidence="2" id="KW-1185">Reference proteome</keyword>
<name>K0RNC6_THAOC</name>
<comment type="caution">
    <text evidence="1">The sequence shown here is derived from an EMBL/GenBank/DDBJ whole genome shotgun (WGS) entry which is preliminary data.</text>
</comment>
<sequence>KLPPEYTPRSKYYAVKTHWFREEIQK</sequence>
<gene>
    <name evidence="1" type="ORF">THAOC_25034</name>
</gene>